<protein>
    <submittedName>
        <fullName evidence="1">Uncharacterized protein</fullName>
    </submittedName>
</protein>
<reference evidence="1 2" key="1">
    <citation type="journal article" date="2018" name="Front. Plant Sci.">
        <title>Red Clover (Trifolium pratense) and Zigzag Clover (T. medium) - A Picture of Genomic Similarities and Differences.</title>
        <authorList>
            <person name="Dluhosova J."/>
            <person name="Istvanek J."/>
            <person name="Nedelnik J."/>
            <person name="Repkova J."/>
        </authorList>
    </citation>
    <scope>NUCLEOTIDE SEQUENCE [LARGE SCALE GENOMIC DNA]</scope>
    <source>
        <strain evidence="2">cv. 10/8</strain>
        <tissue evidence="1">Leaf</tissue>
    </source>
</reference>
<evidence type="ECO:0000313" key="2">
    <source>
        <dbReference type="Proteomes" id="UP000265520"/>
    </source>
</evidence>
<dbReference type="AlphaFoldDB" id="A0A392V5C5"/>
<dbReference type="EMBL" id="LXQA011068841">
    <property type="protein sequence ID" value="MCI83508.1"/>
    <property type="molecule type" value="Genomic_DNA"/>
</dbReference>
<comment type="caution">
    <text evidence="1">The sequence shown here is derived from an EMBL/GenBank/DDBJ whole genome shotgun (WGS) entry which is preliminary data.</text>
</comment>
<organism evidence="1 2">
    <name type="scientific">Trifolium medium</name>
    <dbReference type="NCBI Taxonomy" id="97028"/>
    <lineage>
        <taxon>Eukaryota</taxon>
        <taxon>Viridiplantae</taxon>
        <taxon>Streptophyta</taxon>
        <taxon>Embryophyta</taxon>
        <taxon>Tracheophyta</taxon>
        <taxon>Spermatophyta</taxon>
        <taxon>Magnoliopsida</taxon>
        <taxon>eudicotyledons</taxon>
        <taxon>Gunneridae</taxon>
        <taxon>Pentapetalae</taxon>
        <taxon>rosids</taxon>
        <taxon>fabids</taxon>
        <taxon>Fabales</taxon>
        <taxon>Fabaceae</taxon>
        <taxon>Papilionoideae</taxon>
        <taxon>50 kb inversion clade</taxon>
        <taxon>NPAAA clade</taxon>
        <taxon>Hologalegina</taxon>
        <taxon>IRL clade</taxon>
        <taxon>Trifolieae</taxon>
        <taxon>Trifolium</taxon>
    </lineage>
</organism>
<proteinExistence type="predicted"/>
<feature type="non-terminal residue" evidence="1">
    <location>
        <position position="1"/>
    </location>
</feature>
<accession>A0A392V5C5</accession>
<dbReference type="Proteomes" id="UP000265520">
    <property type="component" value="Unassembled WGS sequence"/>
</dbReference>
<name>A0A392V5C5_9FABA</name>
<evidence type="ECO:0000313" key="1">
    <source>
        <dbReference type="EMBL" id="MCI83508.1"/>
    </source>
</evidence>
<keyword evidence="2" id="KW-1185">Reference proteome</keyword>
<sequence length="26" mass="2801">VPPHRDPPYLKPITTVTVSTLTVGVI</sequence>